<dbReference type="InterPro" id="IPR017884">
    <property type="entry name" value="SANT_dom"/>
</dbReference>
<feature type="domain" description="Myb-like" evidence="6">
    <location>
        <begin position="95"/>
        <end position="140"/>
    </location>
</feature>
<evidence type="ECO:0000259" key="7">
    <source>
        <dbReference type="PROSITE" id="PS51293"/>
    </source>
</evidence>
<keyword evidence="2" id="KW-0217">Developmental protein</keyword>
<dbReference type="InterPro" id="IPR006447">
    <property type="entry name" value="Myb_dom_plants"/>
</dbReference>
<comment type="caution">
    <text evidence="9">The sequence shown here is derived from an EMBL/GenBank/DDBJ whole genome shotgun (WGS) entry which is preliminary data.</text>
</comment>
<dbReference type="PROSITE" id="PS51294">
    <property type="entry name" value="HTH_MYB"/>
    <property type="match status" value="1"/>
</dbReference>
<dbReference type="NCBIfam" id="TIGR01557">
    <property type="entry name" value="myb_SHAQKYF"/>
    <property type="match status" value="1"/>
</dbReference>
<name>A0ABD1GB28_SALDI</name>
<evidence type="ECO:0000256" key="1">
    <source>
        <dbReference type="ARBA" id="ARBA00004123"/>
    </source>
</evidence>
<dbReference type="EMBL" id="JBEAFC010000009">
    <property type="protein sequence ID" value="KAL1540248.1"/>
    <property type="molecule type" value="Genomic_DNA"/>
</dbReference>
<dbReference type="GO" id="GO:0048262">
    <property type="term" value="P:determination of dorsal/ventral asymmetry"/>
    <property type="evidence" value="ECO:0007669"/>
    <property type="project" value="UniProtKB-ARBA"/>
</dbReference>
<dbReference type="InterPro" id="IPR001005">
    <property type="entry name" value="SANT/Myb"/>
</dbReference>
<feature type="domain" description="HTH myb-type" evidence="8">
    <location>
        <begin position="89"/>
        <end position="144"/>
    </location>
</feature>
<evidence type="ECO:0000259" key="8">
    <source>
        <dbReference type="PROSITE" id="PS51294"/>
    </source>
</evidence>
<keyword evidence="4" id="KW-0804">Transcription</keyword>
<dbReference type="AlphaFoldDB" id="A0ABD1GB28"/>
<accession>A0ABD1GB28</accession>
<evidence type="ECO:0000256" key="2">
    <source>
        <dbReference type="ARBA" id="ARBA00022473"/>
    </source>
</evidence>
<evidence type="ECO:0000313" key="9">
    <source>
        <dbReference type="EMBL" id="KAL1540248.1"/>
    </source>
</evidence>
<dbReference type="InterPro" id="IPR009057">
    <property type="entry name" value="Homeodomain-like_sf"/>
</dbReference>
<dbReference type="Proteomes" id="UP001567538">
    <property type="component" value="Unassembled WGS sequence"/>
</dbReference>
<feature type="domain" description="SANT" evidence="7">
    <location>
        <begin position="96"/>
        <end position="144"/>
    </location>
</feature>
<dbReference type="CDD" id="cd00167">
    <property type="entry name" value="SANT"/>
    <property type="match status" value="2"/>
</dbReference>
<evidence type="ECO:0008006" key="11">
    <source>
        <dbReference type="Google" id="ProtNLM"/>
    </source>
</evidence>
<dbReference type="SUPFAM" id="SSF46689">
    <property type="entry name" value="Homeodomain-like"/>
    <property type="match status" value="2"/>
</dbReference>
<evidence type="ECO:0000313" key="10">
    <source>
        <dbReference type="Proteomes" id="UP001567538"/>
    </source>
</evidence>
<dbReference type="GO" id="GO:0009908">
    <property type="term" value="P:flower development"/>
    <property type="evidence" value="ECO:0007669"/>
    <property type="project" value="UniProtKB-ARBA"/>
</dbReference>
<gene>
    <name evidence="9" type="ORF">AAHA92_24629</name>
</gene>
<dbReference type="InterPro" id="IPR017930">
    <property type="entry name" value="Myb_dom"/>
</dbReference>
<keyword evidence="5" id="KW-0539">Nucleus</keyword>
<reference evidence="9 10" key="1">
    <citation type="submission" date="2024-06" db="EMBL/GenBank/DDBJ databases">
        <title>A chromosome level genome sequence of Diviner's sage (Salvia divinorum).</title>
        <authorList>
            <person name="Ford S.A."/>
            <person name="Ro D.-K."/>
            <person name="Ness R.W."/>
            <person name="Phillips M.A."/>
        </authorList>
    </citation>
    <scope>NUCLEOTIDE SEQUENCE [LARGE SCALE GENOMIC DNA]</scope>
    <source>
        <strain evidence="9">SAF-2024a</strain>
        <tissue evidence="9">Leaf</tissue>
    </source>
</reference>
<organism evidence="9 10">
    <name type="scientific">Salvia divinorum</name>
    <name type="common">Maria pastora</name>
    <name type="synonym">Diviner's sage</name>
    <dbReference type="NCBI Taxonomy" id="28513"/>
    <lineage>
        <taxon>Eukaryota</taxon>
        <taxon>Viridiplantae</taxon>
        <taxon>Streptophyta</taxon>
        <taxon>Embryophyta</taxon>
        <taxon>Tracheophyta</taxon>
        <taxon>Spermatophyta</taxon>
        <taxon>Magnoliopsida</taxon>
        <taxon>eudicotyledons</taxon>
        <taxon>Gunneridae</taxon>
        <taxon>Pentapetalae</taxon>
        <taxon>asterids</taxon>
        <taxon>lamiids</taxon>
        <taxon>Lamiales</taxon>
        <taxon>Lamiaceae</taxon>
        <taxon>Nepetoideae</taxon>
        <taxon>Mentheae</taxon>
        <taxon>Salviinae</taxon>
        <taxon>Salvia</taxon>
        <taxon>Salvia subgen. Calosphace</taxon>
    </lineage>
</organism>
<comment type="subcellular location">
    <subcellularLocation>
        <location evidence="1">Nucleus</location>
    </subcellularLocation>
</comment>
<proteinExistence type="predicted"/>
<protein>
    <recommendedName>
        <fullName evidence="11">MYB transcription factor</fullName>
    </recommendedName>
</protein>
<dbReference type="Gene3D" id="1.10.10.60">
    <property type="entry name" value="Homeodomain-like"/>
    <property type="match status" value="2"/>
</dbReference>
<dbReference type="PANTHER" id="PTHR44042:SF67">
    <property type="entry name" value="MYB-LIKE PROTEIN I"/>
    <property type="match status" value="1"/>
</dbReference>
<dbReference type="Pfam" id="PF00249">
    <property type="entry name" value="Myb_DNA-binding"/>
    <property type="match status" value="1"/>
</dbReference>
<dbReference type="SMART" id="SM00717">
    <property type="entry name" value="SANT"/>
    <property type="match status" value="2"/>
</dbReference>
<evidence type="ECO:0000259" key="6">
    <source>
        <dbReference type="PROSITE" id="PS50090"/>
    </source>
</evidence>
<evidence type="ECO:0000256" key="4">
    <source>
        <dbReference type="ARBA" id="ARBA00023163"/>
    </source>
</evidence>
<evidence type="ECO:0000256" key="5">
    <source>
        <dbReference type="ARBA" id="ARBA00023242"/>
    </source>
</evidence>
<dbReference type="PANTHER" id="PTHR44042">
    <property type="entry name" value="DUPLICATED HOMEODOMAIN-LIKE SUPERFAMILY PROTEIN-RELATED"/>
    <property type="match status" value="1"/>
</dbReference>
<dbReference type="FunFam" id="1.10.10.60:FF:000154">
    <property type="entry name" value="Transcription factor SRM1"/>
    <property type="match status" value="1"/>
</dbReference>
<evidence type="ECO:0000256" key="3">
    <source>
        <dbReference type="ARBA" id="ARBA00023015"/>
    </source>
</evidence>
<dbReference type="PROSITE" id="PS50090">
    <property type="entry name" value="MYB_LIKE"/>
    <property type="match status" value="1"/>
</dbReference>
<sequence length="346" mass="36706">MNGGGSNTGWSRDENNTFESALVVFQEDSPDRWESIAGFLPGKSPADVLAHYEILVADVADIEAGNVEVPDYPQFPEAGPSRSNRSLCKRTKGVPWTIEEHRLFLQGIDIYGRSNWREITRNLLQGRLTSQVASHAQKFFKRKANRKKDGMRASIHDITTVSECDALLEGRSNDAATATTFATAIPGQSPSLTLFDASASSQGRSNNVATATAVTGAYARFSPSLNTFDASASSQGRSNNVATATAVTGAYARFSPSLNTFDASASSQGRSNNVATATAVTGAYARFSPSLNTFDASASSQGRSNNVATATAVTGAYARFSPSLNTFDASASSQERGQGYSPFNSN</sequence>
<dbReference type="GO" id="GO:0005634">
    <property type="term" value="C:nucleus"/>
    <property type="evidence" value="ECO:0007669"/>
    <property type="project" value="UniProtKB-SubCell"/>
</dbReference>
<keyword evidence="3" id="KW-0805">Transcription regulation</keyword>
<keyword evidence="10" id="KW-1185">Reference proteome</keyword>
<dbReference type="PROSITE" id="PS51293">
    <property type="entry name" value="SANT"/>
    <property type="match status" value="1"/>
</dbReference>